<feature type="transmembrane region" description="Helical" evidence="6">
    <location>
        <begin position="140"/>
        <end position="168"/>
    </location>
</feature>
<dbReference type="PANTHER" id="PTHR43791">
    <property type="entry name" value="PERMEASE-RELATED"/>
    <property type="match status" value="1"/>
</dbReference>
<feature type="transmembrane region" description="Helical" evidence="6">
    <location>
        <begin position="411"/>
        <end position="428"/>
    </location>
</feature>
<dbReference type="AlphaFoldDB" id="A0A9W9VRH5"/>
<evidence type="ECO:0000256" key="5">
    <source>
        <dbReference type="ARBA" id="ARBA00023136"/>
    </source>
</evidence>
<feature type="transmembrane region" description="Helical" evidence="6">
    <location>
        <begin position="69"/>
        <end position="93"/>
    </location>
</feature>
<gene>
    <name evidence="7" type="ORF">N7509_010503</name>
</gene>
<dbReference type="GeneID" id="81374120"/>
<dbReference type="GO" id="GO:0016020">
    <property type="term" value="C:membrane"/>
    <property type="evidence" value="ECO:0007669"/>
    <property type="project" value="UniProtKB-SubCell"/>
</dbReference>
<evidence type="ECO:0000256" key="1">
    <source>
        <dbReference type="ARBA" id="ARBA00004141"/>
    </source>
</evidence>
<feature type="transmembrane region" description="Helical" evidence="6">
    <location>
        <begin position="464"/>
        <end position="488"/>
    </location>
</feature>
<feature type="transmembrane region" description="Helical" evidence="6">
    <location>
        <begin position="351"/>
        <end position="371"/>
    </location>
</feature>
<dbReference type="InterPro" id="IPR011701">
    <property type="entry name" value="MFS"/>
</dbReference>
<dbReference type="SUPFAM" id="SSF103473">
    <property type="entry name" value="MFS general substrate transporter"/>
    <property type="match status" value="1"/>
</dbReference>
<feature type="transmembrane region" description="Helical" evidence="6">
    <location>
        <begin position="378"/>
        <end position="399"/>
    </location>
</feature>
<evidence type="ECO:0000256" key="6">
    <source>
        <dbReference type="SAM" id="Phobius"/>
    </source>
</evidence>
<evidence type="ECO:0000313" key="8">
    <source>
        <dbReference type="Proteomes" id="UP001147747"/>
    </source>
</evidence>
<name>A0A9W9VRH5_9EURO</name>
<evidence type="ECO:0000256" key="3">
    <source>
        <dbReference type="ARBA" id="ARBA00022692"/>
    </source>
</evidence>
<organism evidence="7 8">
    <name type="scientific">Penicillium cosmopolitanum</name>
    <dbReference type="NCBI Taxonomy" id="1131564"/>
    <lineage>
        <taxon>Eukaryota</taxon>
        <taxon>Fungi</taxon>
        <taxon>Dikarya</taxon>
        <taxon>Ascomycota</taxon>
        <taxon>Pezizomycotina</taxon>
        <taxon>Eurotiomycetes</taxon>
        <taxon>Eurotiomycetidae</taxon>
        <taxon>Eurotiales</taxon>
        <taxon>Aspergillaceae</taxon>
        <taxon>Penicillium</taxon>
    </lineage>
</organism>
<dbReference type="OrthoDB" id="6730379at2759"/>
<keyword evidence="3 6" id="KW-0812">Transmembrane</keyword>
<accession>A0A9W9VRH5</accession>
<protein>
    <recommendedName>
        <fullName evidence="9">Major facilitator superfamily (MFS) profile domain-containing protein</fullName>
    </recommendedName>
</protein>
<feature type="transmembrane region" description="Helical" evidence="6">
    <location>
        <begin position="435"/>
        <end position="452"/>
    </location>
</feature>
<dbReference type="RefSeq" id="XP_056485760.1">
    <property type="nucleotide sequence ID" value="XM_056635140.1"/>
</dbReference>
<feature type="transmembrane region" description="Helical" evidence="6">
    <location>
        <begin position="232"/>
        <end position="255"/>
    </location>
</feature>
<dbReference type="Proteomes" id="UP001147747">
    <property type="component" value="Unassembled WGS sequence"/>
</dbReference>
<evidence type="ECO:0000256" key="2">
    <source>
        <dbReference type="ARBA" id="ARBA00022448"/>
    </source>
</evidence>
<dbReference type="Pfam" id="PF07690">
    <property type="entry name" value="MFS_1"/>
    <property type="match status" value="1"/>
</dbReference>
<reference evidence="7" key="2">
    <citation type="journal article" date="2023" name="IMA Fungus">
        <title>Comparative genomic study of the Penicillium genus elucidates a diverse pangenome and 15 lateral gene transfer events.</title>
        <authorList>
            <person name="Petersen C."/>
            <person name="Sorensen T."/>
            <person name="Nielsen M.R."/>
            <person name="Sondergaard T.E."/>
            <person name="Sorensen J.L."/>
            <person name="Fitzpatrick D.A."/>
            <person name="Frisvad J.C."/>
            <person name="Nielsen K.L."/>
        </authorList>
    </citation>
    <scope>NUCLEOTIDE SEQUENCE</scope>
    <source>
        <strain evidence="7">IBT 29677</strain>
    </source>
</reference>
<sequence>MTVDQVSPSDESKGTGITAEAAVKAIKAGRKKDVDIAAQIVSDYADQMDGETWSVEEERRLIRRIDWRLIPTLFVCATLSGLDKTAISAAAIYNIKTDLNLSGDQYSWIGSAPFFGGLVFMGPLAYCLQNLKSVSDWLRVPAVPFFAFNVLCWGILEMCMAACTSFGGLFACRFLLGGFESLLIPAVTLVVSMWYRPEEQPKRNSIILNVVAPIINGFVAWVVGYYDGPFKTWKIIFLLVGALTVVTSVVVYLVLPNNPYEAKFLTSREKYIVIQRKASDNTGIESKTFKVEQVWEAIWDIKTWLIWIAIVALQNQIFCAKFMKVPNGGLTTFNTLIISGLGFDSFQTSLLAMPPGAMSTLSGIGLSYLAATTRRYRTLIVTVSILLPLFGAVLCYALPRTNLPGQLVGLYTYWAPYITLVSVYQANIAGHTKKIVLYAWFYIAWATGNIIGPQTFRADQAPEYTGGTVAMIICYIIAMFAITSYGIICQFGNKKRAEAIESRMAVDQDWLDLTDKENEGFKYTT</sequence>
<proteinExistence type="predicted"/>
<keyword evidence="2" id="KW-0813">Transport</keyword>
<dbReference type="PANTHER" id="PTHR43791:SF41">
    <property type="entry name" value="MAJOR FACILITATOR SUPERFAMILY (MFS) PROFILE DOMAIN-CONTAINING PROTEIN"/>
    <property type="match status" value="1"/>
</dbReference>
<dbReference type="InterPro" id="IPR036259">
    <property type="entry name" value="MFS_trans_sf"/>
</dbReference>
<feature type="transmembrane region" description="Helical" evidence="6">
    <location>
        <begin position="304"/>
        <end position="323"/>
    </location>
</feature>
<feature type="transmembrane region" description="Helical" evidence="6">
    <location>
        <begin position="206"/>
        <end position="226"/>
    </location>
</feature>
<feature type="transmembrane region" description="Helical" evidence="6">
    <location>
        <begin position="174"/>
        <end position="194"/>
    </location>
</feature>
<keyword evidence="8" id="KW-1185">Reference proteome</keyword>
<dbReference type="Gene3D" id="1.20.1250.20">
    <property type="entry name" value="MFS general substrate transporter like domains"/>
    <property type="match status" value="1"/>
</dbReference>
<evidence type="ECO:0008006" key="9">
    <source>
        <dbReference type="Google" id="ProtNLM"/>
    </source>
</evidence>
<feature type="transmembrane region" description="Helical" evidence="6">
    <location>
        <begin position="105"/>
        <end position="128"/>
    </location>
</feature>
<comment type="subcellular location">
    <subcellularLocation>
        <location evidence="1">Membrane</location>
        <topology evidence="1">Multi-pass membrane protein</topology>
    </subcellularLocation>
</comment>
<reference evidence="7" key="1">
    <citation type="submission" date="2022-12" db="EMBL/GenBank/DDBJ databases">
        <authorList>
            <person name="Petersen C."/>
        </authorList>
    </citation>
    <scope>NUCLEOTIDE SEQUENCE</scope>
    <source>
        <strain evidence="7">IBT 29677</strain>
    </source>
</reference>
<dbReference type="EMBL" id="JAPZBU010000009">
    <property type="protein sequence ID" value="KAJ5387962.1"/>
    <property type="molecule type" value="Genomic_DNA"/>
</dbReference>
<keyword evidence="4 6" id="KW-1133">Transmembrane helix</keyword>
<dbReference type="GO" id="GO:0022857">
    <property type="term" value="F:transmembrane transporter activity"/>
    <property type="evidence" value="ECO:0007669"/>
    <property type="project" value="InterPro"/>
</dbReference>
<keyword evidence="5 6" id="KW-0472">Membrane</keyword>
<evidence type="ECO:0000313" key="7">
    <source>
        <dbReference type="EMBL" id="KAJ5387962.1"/>
    </source>
</evidence>
<comment type="caution">
    <text evidence="7">The sequence shown here is derived from an EMBL/GenBank/DDBJ whole genome shotgun (WGS) entry which is preliminary data.</text>
</comment>
<evidence type="ECO:0000256" key="4">
    <source>
        <dbReference type="ARBA" id="ARBA00022989"/>
    </source>
</evidence>